<dbReference type="SUPFAM" id="SSF55874">
    <property type="entry name" value="ATPase domain of HSP90 chaperone/DNA topoisomerase II/histidine kinase"/>
    <property type="match status" value="1"/>
</dbReference>
<dbReference type="STRING" id="1938817.SAMN06296008_1146"/>
<dbReference type="Gene3D" id="3.30.565.10">
    <property type="entry name" value="Histidine kinase-like ATPase, C-terminal domain"/>
    <property type="match status" value="1"/>
</dbReference>
<dbReference type="OrthoDB" id="9802640at2"/>
<accession>A0A1W2BL49</accession>
<feature type="domain" description="Sacsin/Nov" evidence="2">
    <location>
        <begin position="21"/>
        <end position="132"/>
    </location>
</feature>
<protein>
    <submittedName>
        <fullName evidence="3">Uncharacterized protein</fullName>
    </submittedName>
</protein>
<sequence>MNEQHQLNIRGSYTANLLGNIKSHLAGLQGYDVMALELIQNADDAKAESISFDITDHGLYILNSGKFSYCGDLKHKPCGFNKSQNTTCDFHRIADVGSGVKLNNSDNIGRFGIGFVSTYQVTDHPEIISSGVKLTLYPEEGEWQIAPYKESEGTTFFLKWADDSNSQARLALGLSHISPSHIKQLIEDFKKTLRNSLLFLKHINKAEIRRNGELILACDLDRGSGSDLIVSFRPTGEVEEWHILQADASTSALPLYESYPRLKSFSRSTKVSIALRIDPKPLKSGLLYAFLPTEQSIEVPLHINADFFPEADRKSIILNGNQHESAWNEMLLEVAATELARDLVSLMQTIGEANLWQILSSALQMSTLPNYPNCFKLFWDKLKESATKSHIVRVSDGSFYIPENVYLTNKLDIAQINTLQQMGAVVPVEDLRKFRNILIQFGTPILTFERLVNLLEETLANTLIEKVEIKKFTDFYQPIWKTINELMPDKNSLQGSPKEIYQQLSEIPILVTENFYPIKISQAYLLPLQFKYHEINTLLPNLQIANRYIHEFEKFKDLIAPLNLERVFKHIQETNQSLPINEVISTSEKDLIALYKIFAELDLLDNADITTYEGLKMLPIWLTTTGLNTAKNVLMPGNFNDPTGEANLLDMSGLNNSVKEFFSAKLTIKTLTLKAYILDVLSNFFNEGRDINLHKYNSLMIELASHQNILDDSEIIQKLKSIKIAPTMDGGWNLPKNIYRKTDVLVKILGDGNHHWLDINRLPNKISVNNFIDSLEILKSPIPNHLVNRIISISNHNKPTEEAIKHSSEAFYVLCEKYDQWKDLDTFNDAINNLRNEKCFPAEGDSENWYESRSLYTPYRAAAFRSQVNVLGFANQSRLKKEVLEKLGITWTPNTAIVINHLKNFIKNGTQPTLTTYEVLNERAKEKDTLVATLKTVNCIYFEKKKIFLSPNECFWTSQKLGRFAYTLPEDYKNLTFFFDCIGVKQKPDGKDLIDIVIKIVKECYEKQIQLIGVDRGVYEFCLKEIAELDKHNEIVAEDFQRLQKTPMILNLSGQLQFPDEVLLKDSEWLVSFFNSELDCALTKQTPELLTFIEKLGVKKLSESAKLVLDSFEGLPEELHEITATLKERIDVIERYMHDKTVAIRQRMRNALSGLSTVSYDHLKIEASVKINDRWVYAPPINATSFFDKVEKKLILRRPILVNNWPGILNAIFHQLMPEESGNEIAKLNLSLGPMMSISVSQAHQNLTDSGIPPLESEIGDFQMGDLTSDNIDNIGTYSESELIDQEASTKASLSLPIIGKRIIDPIENSPFSNNHKHNLSSFQPSSQTQKIIDSTFSKEKERQANDDVNVSQATANLFDDDNPVRKTRPKHKSQWDIVLRSYVKPKSEISEHQNELDNNQHNLAVESIAREAVCQYEKERGRDPEEMALNQPGYDIISRNPRSDSKRYIEVKGVSGEWNNTGVGLSSLQFNHSLKYGNQYWLYVVEFVSDPKCIHVYPICNPSAKVTKFMFDGNWRYTVIDESPDPKRALKKGAKIEHTELGLGVIDAIELKGSSFFIWVNFTNKGLRGLAYNETVMKIIK</sequence>
<dbReference type="NCBIfam" id="NF047352">
    <property type="entry name" value="P_loop_sacsin"/>
    <property type="match status" value="1"/>
</dbReference>
<dbReference type="InterPro" id="IPR036890">
    <property type="entry name" value="HATPase_C_sf"/>
</dbReference>
<evidence type="ECO:0000259" key="1">
    <source>
        <dbReference type="Pfam" id="PF13020"/>
    </source>
</evidence>
<dbReference type="InterPro" id="IPR058210">
    <property type="entry name" value="SACS/Nov_dom"/>
</dbReference>
<gene>
    <name evidence="3" type="ORF">SAMN06296008_1146</name>
</gene>
<evidence type="ECO:0000313" key="3">
    <source>
        <dbReference type="EMBL" id="SMC73687.1"/>
    </source>
</evidence>
<dbReference type="Proteomes" id="UP000192708">
    <property type="component" value="Unassembled WGS sequence"/>
</dbReference>
<organism evidence="3 4">
    <name type="scientific">Polynucleobacter kasalickyi</name>
    <dbReference type="NCBI Taxonomy" id="1938817"/>
    <lineage>
        <taxon>Bacteria</taxon>
        <taxon>Pseudomonadati</taxon>
        <taxon>Pseudomonadota</taxon>
        <taxon>Betaproteobacteria</taxon>
        <taxon>Burkholderiales</taxon>
        <taxon>Burkholderiaceae</taxon>
        <taxon>Polynucleobacter</taxon>
    </lineage>
</organism>
<dbReference type="Pfam" id="PF25794">
    <property type="entry name" value="SACS"/>
    <property type="match status" value="1"/>
</dbReference>
<name>A0A1W2BL49_9BURK</name>
<evidence type="ECO:0000259" key="2">
    <source>
        <dbReference type="Pfam" id="PF25794"/>
    </source>
</evidence>
<dbReference type="PANTHER" id="PTHR15600:SF42">
    <property type="entry name" value="SACSIN"/>
    <property type="match status" value="1"/>
</dbReference>
<feature type="domain" description="Protein NO VEIN C-terminal" evidence="1">
    <location>
        <begin position="1406"/>
        <end position="1492"/>
    </location>
</feature>
<reference evidence="3 4" key="1">
    <citation type="submission" date="2017-04" db="EMBL/GenBank/DDBJ databases">
        <authorList>
            <person name="Afonso C.L."/>
            <person name="Miller P.J."/>
            <person name="Scott M.A."/>
            <person name="Spackman E."/>
            <person name="Goraichik I."/>
            <person name="Dimitrov K.M."/>
            <person name="Suarez D.L."/>
            <person name="Swayne D.E."/>
        </authorList>
    </citation>
    <scope>NUCLEOTIDE SEQUENCE [LARGE SCALE GENOMIC DNA]</scope>
    <source>
        <strain evidence="3 4">VK13</strain>
    </source>
</reference>
<dbReference type="RefSeq" id="WP_084285138.1">
    <property type="nucleotide sequence ID" value="NZ_FWXJ01000014.1"/>
</dbReference>
<dbReference type="PANTHER" id="PTHR15600">
    <property type="entry name" value="SACSIN"/>
    <property type="match status" value="1"/>
</dbReference>
<dbReference type="InterPro" id="IPR052972">
    <property type="entry name" value="Sacsin_chaperone_reg"/>
</dbReference>
<keyword evidence="4" id="KW-1185">Reference proteome</keyword>
<dbReference type="InterPro" id="IPR024975">
    <property type="entry name" value="NOV_C"/>
</dbReference>
<dbReference type="GO" id="GO:0030544">
    <property type="term" value="F:Hsp70 protein binding"/>
    <property type="evidence" value="ECO:0007669"/>
    <property type="project" value="TreeGrafter"/>
</dbReference>
<dbReference type="EMBL" id="FWXJ01000014">
    <property type="protein sequence ID" value="SMC73687.1"/>
    <property type="molecule type" value="Genomic_DNA"/>
</dbReference>
<dbReference type="Pfam" id="PF13020">
    <property type="entry name" value="NOV_C"/>
    <property type="match status" value="1"/>
</dbReference>
<evidence type="ECO:0000313" key="4">
    <source>
        <dbReference type="Proteomes" id="UP000192708"/>
    </source>
</evidence>
<proteinExistence type="predicted"/>